<sequence length="222" mass="24642">MRRAKPVIIHIIWAVAGFALGATVALLVIKGFSSEWVEATGTWFGAIATVLTLLWAVQTFRADQAHRERDRVAREEERAQEARDAVRAQEEAERRAKAAIVAEANRVSVDVISGSFGNQRRPNVEVTSIAVKITNDTSRRIRVKSFELDAPLRSAEKLVHPVDVKAMSTYEVHVNLTDPVLVSEPEFTNRVPIERFPVRITYTVGDHTWTRASSGGASLADE</sequence>
<keyword evidence="4" id="KW-1185">Reference proteome</keyword>
<keyword evidence="2" id="KW-0472">Membrane</keyword>
<dbReference type="EMBL" id="JAQZCI010000006">
    <property type="protein sequence ID" value="MDD7963580.1"/>
    <property type="molecule type" value="Genomic_DNA"/>
</dbReference>
<name>A0ABT5SL66_9MICO</name>
<feature type="region of interest" description="Disordered" evidence="1">
    <location>
        <begin position="67"/>
        <end position="88"/>
    </location>
</feature>
<feature type="transmembrane region" description="Helical" evidence="2">
    <location>
        <begin position="41"/>
        <end position="60"/>
    </location>
</feature>
<gene>
    <name evidence="3" type="ORF">PUW80_14590</name>
</gene>
<evidence type="ECO:0000256" key="2">
    <source>
        <dbReference type="SAM" id="Phobius"/>
    </source>
</evidence>
<accession>A0ABT5SL66</accession>
<proteinExistence type="predicted"/>
<dbReference type="RefSeq" id="WP_114587672.1">
    <property type="nucleotide sequence ID" value="NZ_JAQZCG020000020.1"/>
</dbReference>
<reference evidence="3 4" key="1">
    <citation type="submission" date="2023-02" db="EMBL/GenBank/DDBJ databases">
        <title>Study of novel species of the Microbacterium genus.</title>
        <authorList>
            <person name="Arroyo-Herrera I."/>
            <person name="Roman-Ponce B."/>
            <person name="Vasquez-Murrieta M.S."/>
        </authorList>
    </citation>
    <scope>NUCLEOTIDE SEQUENCE [LARGE SCALE GENOMIC DNA]</scope>
    <source>
        <strain evidence="3 4">NE1TT3</strain>
    </source>
</reference>
<keyword evidence="2" id="KW-1133">Transmembrane helix</keyword>
<comment type="caution">
    <text evidence="3">The sequence shown here is derived from an EMBL/GenBank/DDBJ whole genome shotgun (WGS) entry which is preliminary data.</text>
</comment>
<protein>
    <submittedName>
        <fullName evidence="3">Uncharacterized protein</fullName>
    </submittedName>
</protein>
<keyword evidence="2" id="KW-0812">Transmembrane</keyword>
<evidence type="ECO:0000313" key="4">
    <source>
        <dbReference type="Proteomes" id="UP001218170"/>
    </source>
</evidence>
<organism evidence="3 4">
    <name type="scientific">Microbacterium thalli</name>
    <dbReference type="NCBI Taxonomy" id="3027921"/>
    <lineage>
        <taxon>Bacteria</taxon>
        <taxon>Bacillati</taxon>
        <taxon>Actinomycetota</taxon>
        <taxon>Actinomycetes</taxon>
        <taxon>Micrococcales</taxon>
        <taxon>Microbacteriaceae</taxon>
        <taxon>Microbacterium</taxon>
    </lineage>
</organism>
<evidence type="ECO:0000256" key="1">
    <source>
        <dbReference type="SAM" id="MobiDB-lite"/>
    </source>
</evidence>
<feature type="transmembrane region" description="Helical" evidence="2">
    <location>
        <begin position="7"/>
        <end position="29"/>
    </location>
</feature>
<dbReference type="Proteomes" id="UP001218170">
    <property type="component" value="Unassembled WGS sequence"/>
</dbReference>
<evidence type="ECO:0000313" key="3">
    <source>
        <dbReference type="EMBL" id="MDD7963580.1"/>
    </source>
</evidence>